<proteinExistence type="predicted"/>
<accession>E0RPC1</accession>
<keyword evidence="1" id="KW-0812">Transmembrane</keyword>
<name>E0RPC1_WINT6</name>
<dbReference type="KEGG" id="sta:STHERM_c03420"/>
<evidence type="ECO:0000256" key="1">
    <source>
        <dbReference type="SAM" id="Phobius"/>
    </source>
</evidence>
<keyword evidence="1" id="KW-0472">Membrane</keyword>
<sequence length="63" mass="6662">MIAGNIPGRTQTLSLGIYQEVMMGDAEFAGLYALILFVLATGITAVVHVIEDRIAEPSGRGRG</sequence>
<dbReference type="AlphaFoldDB" id="E0RPC1"/>
<dbReference type="PaxDb" id="665571-STHERM_c03420"/>
<organism evidence="2 3">
    <name type="scientific">Winmispira thermophila (strain ATCC 49972 / DSM 6192 / RI 19.B1)</name>
    <name type="common">Spirochaeta thermophila</name>
    <dbReference type="NCBI Taxonomy" id="665571"/>
    <lineage>
        <taxon>Bacteria</taxon>
        <taxon>Pseudomonadati</taxon>
        <taxon>Spirochaetota</taxon>
        <taxon>Spirochaetia</taxon>
        <taxon>Winmispirales</taxon>
        <taxon>Winmispiraceae</taxon>
        <taxon>Winmispira</taxon>
    </lineage>
</organism>
<evidence type="ECO:0000313" key="3">
    <source>
        <dbReference type="Proteomes" id="UP000001296"/>
    </source>
</evidence>
<evidence type="ECO:0000313" key="2">
    <source>
        <dbReference type="EMBL" id="ADN01315.1"/>
    </source>
</evidence>
<gene>
    <name evidence="2" type="ordered locus">STHERM_c03420</name>
</gene>
<dbReference type="EMBL" id="CP001698">
    <property type="protein sequence ID" value="ADN01315.1"/>
    <property type="molecule type" value="Genomic_DNA"/>
</dbReference>
<reference evidence="2 3" key="2">
    <citation type="journal article" date="2010" name="J. Bacteriol.">
        <title>Genome sequence of the polysaccharide-degrading, thermophilic anaerobe Spirochaeta thermophila DSM 6192.</title>
        <authorList>
            <person name="Angelov A."/>
            <person name="Liebl S."/>
            <person name="Ballschmiter M."/>
            <person name="Bomeke M."/>
            <person name="Lehmann R."/>
            <person name="Liesegang H."/>
            <person name="Daniel R."/>
            <person name="Liebl W."/>
        </authorList>
    </citation>
    <scope>NUCLEOTIDE SEQUENCE [LARGE SCALE GENOMIC DNA]</scope>
    <source>
        <strain evidence="3">ATCC 49972 / DSM 6192 / RI 19.B1</strain>
    </source>
</reference>
<feature type="transmembrane region" description="Helical" evidence="1">
    <location>
        <begin position="29"/>
        <end position="50"/>
    </location>
</feature>
<dbReference type="Proteomes" id="UP000001296">
    <property type="component" value="Chromosome"/>
</dbReference>
<dbReference type="HOGENOM" id="CLU_2883661_0_0_12"/>
<protein>
    <submittedName>
        <fullName evidence="2">Uncharacterized protein</fullName>
    </submittedName>
</protein>
<keyword evidence="1" id="KW-1133">Transmembrane helix</keyword>
<reference key="1">
    <citation type="submission" date="2009-08" db="EMBL/GenBank/DDBJ databases">
        <title>The genome sequence of Spirochaeta thermophila DSM6192.</title>
        <authorList>
            <person name="Angelov A."/>
            <person name="Mientus M."/>
            <person name="Wittenberg S."/>
            <person name="Lehmann R."/>
            <person name="Liesegang H."/>
            <person name="Daniel R."/>
            <person name="Liebl W."/>
        </authorList>
    </citation>
    <scope>NUCLEOTIDE SEQUENCE</scope>
    <source>
        <strain>DSM 6192</strain>
    </source>
</reference>
<dbReference type="RefSeq" id="WP_013313156.1">
    <property type="nucleotide sequence ID" value="NC_014484.1"/>
</dbReference>